<dbReference type="SUPFAM" id="SSF56300">
    <property type="entry name" value="Metallo-dependent phosphatases"/>
    <property type="match status" value="2"/>
</dbReference>
<comment type="cofactor">
    <cofactor evidence="4">
        <name>Mn(2+)</name>
        <dbReference type="ChEBI" id="CHEBI:29035"/>
    </cofactor>
</comment>
<reference evidence="5 6" key="1">
    <citation type="submission" date="2015-09" db="EMBL/GenBank/DDBJ databases">
        <authorList>
            <consortium name="Pathogen Informatics"/>
        </authorList>
    </citation>
    <scope>NUCLEOTIDE SEQUENCE [LARGE SCALE GENOMIC DNA]</scope>
    <source>
        <strain evidence="5 6">2789STDY5608891</strain>
    </source>
</reference>
<dbReference type="Pfam" id="PF06874">
    <property type="entry name" value="FBPase_2"/>
    <property type="match status" value="1"/>
</dbReference>
<keyword evidence="3 4" id="KW-0119">Carbohydrate metabolism</keyword>
<evidence type="ECO:0000256" key="1">
    <source>
        <dbReference type="ARBA" id="ARBA00022801"/>
    </source>
</evidence>
<dbReference type="UniPathway" id="UPA00138"/>
<dbReference type="HAMAP" id="MF_01854">
    <property type="entry name" value="FBPase_class3"/>
    <property type="match status" value="1"/>
</dbReference>
<organism evidence="5 6">
    <name type="scientific">Eubacterium ramulus</name>
    <dbReference type="NCBI Taxonomy" id="39490"/>
    <lineage>
        <taxon>Bacteria</taxon>
        <taxon>Bacillati</taxon>
        <taxon>Bacillota</taxon>
        <taxon>Clostridia</taxon>
        <taxon>Eubacteriales</taxon>
        <taxon>Eubacteriaceae</taxon>
        <taxon>Eubacterium</taxon>
    </lineage>
</organism>
<comment type="catalytic activity">
    <reaction evidence="4">
        <text>beta-D-fructose 1,6-bisphosphate + H2O = beta-D-fructose 6-phosphate + phosphate</text>
        <dbReference type="Rhea" id="RHEA:11064"/>
        <dbReference type="ChEBI" id="CHEBI:15377"/>
        <dbReference type="ChEBI" id="CHEBI:32966"/>
        <dbReference type="ChEBI" id="CHEBI:43474"/>
        <dbReference type="ChEBI" id="CHEBI:57634"/>
        <dbReference type="EC" id="3.1.3.11"/>
    </reaction>
</comment>
<evidence type="ECO:0000313" key="6">
    <source>
        <dbReference type="Proteomes" id="UP000095492"/>
    </source>
</evidence>
<dbReference type="RefSeq" id="WP_021740248.1">
    <property type="nucleotide sequence ID" value="NZ_CABKSU010000104.1"/>
</dbReference>
<dbReference type="STRING" id="39490.ERS852448_01601"/>
<dbReference type="PIRSF" id="PIRSF000906">
    <property type="entry name" value="FBPtase_Bacill"/>
    <property type="match status" value="1"/>
</dbReference>
<comment type="similarity">
    <text evidence="4">Belongs to the FBPase class 3 family.</text>
</comment>
<name>A0A173TMN3_EUBRA</name>
<evidence type="ECO:0000313" key="5">
    <source>
        <dbReference type="EMBL" id="CUN04132.1"/>
    </source>
</evidence>
<dbReference type="InterPro" id="IPR029052">
    <property type="entry name" value="Metallo-depent_PP-like"/>
</dbReference>
<accession>A0A173TMN3</accession>
<dbReference type="InterPro" id="IPR009164">
    <property type="entry name" value="FBPtase_class3"/>
</dbReference>
<gene>
    <name evidence="4 5" type="primary">fbp</name>
    <name evidence="5" type="ORF">ERS852448_01601</name>
</gene>
<dbReference type="OrthoDB" id="9779903at2"/>
<dbReference type="GO" id="GO:0006094">
    <property type="term" value="P:gluconeogenesis"/>
    <property type="evidence" value="ECO:0007669"/>
    <property type="project" value="UniProtKB-UniRule"/>
</dbReference>
<comment type="pathway">
    <text evidence="4">Carbohydrate biosynthesis; gluconeogenesis.</text>
</comment>
<proteinExistence type="inferred from homology"/>
<dbReference type="EC" id="3.1.3.11" evidence="4"/>
<dbReference type="GeneID" id="42787595"/>
<dbReference type="Proteomes" id="UP000095492">
    <property type="component" value="Unassembled WGS sequence"/>
</dbReference>
<evidence type="ECO:0000256" key="2">
    <source>
        <dbReference type="ARBA" id="ARBA00023211"/>
    </source>
</evidence>
<dbReference type="EMBL" id="CYYA01000009">
    <property type="protein sequence ID" value="CUN04132.1"/>
    <property type="molecule type" value="Genomic_DNA"/>
</dbReference>
<dbReference type="Gene3D" id="3.60.21.10">
    <property type="match status" value="1"/>
</dbReference>
<protein>
    <recommendedName>
        <fullName evidence="4">Fructose-1,6-bisphosphatase class 3</fullName>
        <shortName evidence="4">FBPase class 3</shortName>
        <ecNumber evidence="4">3.1.3.11</ecNumber>
    </recommendedName>
    <alternativeName>
        <fullName evidence="4">D-fructose-1,6-bisphosphate 1-phosphohydrolase class 3</fullName>
    </alternativeName>
</protein>
<dbReference type="GO" id="GO:0042132">
    <property type="term" value="F:fructose 1,6-bisphosphate 1-phosphatase activity"/>
    <property type="evidence" value="ECO:0007669"/>
    <property type="project" value="UniProtKB-UniRule"/>
</dbReference>
<evidence type="ECO:0000256" key="4">
    <source>
        <dbReference type="HAMAP-Rule" id="MF_01854"/>
    </source>
</evidence>
<dbReference type="AlphaFoldDB" id="A0A173TMN3"/>
<keyword evidence="1 4" id="KW-0378">Hydrolase</keyword>
<keyword evidence="2 4" id="KW-0464">Manganese</keyword>
<evidence type="ECO:0000256" key="3">
    <source>
        <dbReference type="ARBA" id="ARBA00023277"/>
    </source>
</evidence>
<sequence length="656" mass="75668">MENADIKYLKVLATQYPNIAAAATEIVNLKAILSLPKATEHFITDVHGEYEQFRHVMCNGSGAVQRKIEDEFGSSLGIPEKRTLATLIYYPELKIKQIEGKLTQRENLEDWYKVTIFRLIRVCKNASSKYTRSKVRKSLPKDFAYIIEELMTGRPDVADQEAYYNEIINSVIHTGRAAQLIIDFCYLVRRFTVDHLHVVGDIFDRGPYPHLIMDDLMTHHSVDIQWGNHDILWMGAAAGSVPCMCNMLRISARYGNLAILEDAYGINMIPLMRLAIDCYQGHTSKTFNVHVRDDDKEYDRDYAEMDAMMHKAITIIQFKVEGQLIKKHPEWNMKERLLLDKIDYKQGTIKLGGKEYPLNDTYFPTIDPKDPYKLTHEEEDVVERLKNSFLGSERLQRHIRFLYTKGSLYKVYNGNLLYHGCVPLNEDGSFMKVRIFDKTYSGKALYDILEHYARKGYYSIDPQEKQRGEDILWFIWKNKHSPVFGKERMATFERYFIDATETHEEPKNAYYRLFEKEEIVDKILKEFGLPVQGAHIINGHIPVIVKKGESPVKCGGKLLVIDGGFSKAYQPKTGIAGYTLIYNSYGLVLAAHEPFTSMEDTVLNETCIHSHIVMEQNVVKRKTVNDTDTGKVLRENIAELEELLQAYRSGMLVEKF</sequence>